<dbReference type="RefSeq" id="WP_202653037.1">
    <property type="nucleotide sequence ID" value="NZ_JAESWB010000065.1"/>
</dbReference>
<reference evidence="3 4" key="1">
    <citation type="submission" date="2021-01" db="EMBL/GenBank/DDBJ databases">
        <title>Genome public.</title>
        <authorList>
            <person name="Liu C."/>
            <person name="Sun Q."/>
        </authorList>
    </citation>
    <scope>NUCLEOTIDE SEQUENCE [LARGE SCALE GENOMIC DNA]</scope>
    <source>
        <strain evidence="3 4">YIM B02564</strain>
    </source>
</reference>
<dbReference type="SMART" id="SM00530">
    <property type="entry name" value="HTH_XRE"/>
    <property type="match status" value="1"/>
</dbReference>
<gene>
    <name evidence="3" type="ORF">JK635_05785</name>
</gene>
<dbReference type="Proteomes" id="UP000623967">
    <property type="component" value="Unassembled WGS sequence"/>
</dbReference>
<accession>A0ABS1TLW5</accession>
<name>A0ABS1TLW5_9BACI</name>
<comment type="caution">
    <text evidence="3">The sequence shown here is derived from an EMBL/GenBank/DDBJ whole genome shotgun (WGS) entry which is preliminary data.</text>
</comment>
<evidence type="ECO:0000313" key="4">
    <source>
        <dbReference type="Proteomes" id="UP000623967"/>
    </source>
</evidence>
<dbReference type="PANTHER" id="PTHR46558:SF11">
    <property type="entry name" value="HTH-TYPE TRANSCRIPTIONAL REGULATOR XRE"/>
    <property type="match status" value="1"/>
</dbReference>
<evidence type="ECO:0000313" key="3">
    <source>
        <dbReference type="EMBL" id="MBL4951749.1"/>
    </source>
</evidence>
<dbReference type="PANTHER" id="PTHR46558">
    <property type="entry name" value="TRACRIPTIONAL REGULATORY PROTEIN-RELATED-RELATED"/>
    <property type="match status" value="1"/>
</dbReference>
<protein>
    <submittedName>
        <fullName evidence="3">Helix-turn-helix transcriptional regulator</fullName>
    </submittedName>
</protein>
<dbReference type="CDD" id="cd00093">
    <property type="entry name" value="HTH_XRE"/>
    <property type="match status" value="1"/>
</dbReference>
<dbReference type="InterPro" id="IPR010982">
    <property type="entry name" value="Lambda_DNA-bd_dom_sf"/>
</dbReference>
<evidence type="ECO:0000259" key="2">
    <source>
        <dbReference type="PROSITE" id="PS50943"/>
    </source>
</evidence>
<keyword evidence="1" id="KW-0238">DNA-binding</keyword>
<dbReference type="Gene3D" id="1.10.260.40">
    <property type="entry name" value="lambda repressor-like DNA-binding domains"/>
    <property type="match status" value="1"/>
</dbReference>
<keyword evidence="4" id="KW-1185">Reference proteome</keyword>
<dbReference type="EMBL" id="JAESWB010000065">
    <property type="protein sequence ID" value="MBL4951749.1"/>
    <property type="molecule type" value="Genomic_DNA"/>
</dbReference>
<evidence type="ECO:0000256" key="1">
    <source>
        <dbReference type="ARBA" id="ARBA00023125"/>
    </source>
</evidence>
<dbReference type="InterPro" id="IPR001387">
    <property type="entry name" value="Cro/C1-type_HTH"/>
</dbReference>
<proteinExistence type="predicted"/>
<dbReference type="SUPFAM" id="SSF47413">
    <property type="entry name" value="lambda repressor-like DNA-binding domains"/>
    <property type="match status" value="1"/>
</dbReference>
<feature type="domain" description="HTH cro/C1-type" evidence="2">
    <location>
        <begin position="7"/>
        <end position="61"/>
    </location>
</feature>
<dbReference type="Pfam" id="PF01381">
    <property type="entry name" value="HTH_3"/>
    <property type="match status" value="1"/>
</dbReference>
<dbReference type="PROSITE" id="PS50943">
    <property type="entry name" value="HTH_CROC1"/>
    <property type="match status" value="1"/>
</dbReference>
<sequence length="138" mass="16090">MTIAEKLRMLREKQNWSQETLSKMINLHRSTISRYETGKTIPNEETLLKFADVYKVGKDFFKDSKEQQELHMDHAGFVMKEGPADPDMAIIHQLLADHPEMKKALVEFQLLPPKRKAYAIDALNDFIKLLNHKHKGKM</sequence>
<organism evidence="3 4">
    <name type="scientific">Neobacillus paridis</name>
    <dbReference type="NCBI Taxonomy" id="2803862"/>
    <lineage>
        <taxon>Bacteria</taxon>
        <taxon>Bacillati</taxon>
        <taxon>Bacillota</taxon>
        <taxon>Bacilli</taxon>
        <taxon>Bacillales</taxon>
        <taxon>Bacillaceae</taxon>
        <taxon>Neobacillus</taxon>
    </lineage>
</organism>